<evidence type="ECO:0008006" key="3">
    <source>
        <dbReference type="Google" id="ProtNLM"/>
    </source>
</evidence>
<dbReference type="Proteomes" id="UP000228762">
    <property type="component" value="Unassembled WGS sequence"/>
</dbReference>
<organism evidence="1 2">
    <name type="scientific">Candidatus Roizmanbacteria bacterium CG17_big_fil_post_rev_8_21_14_2_50_39_7</name>
    <dbReference type="NCBI Taxonomy" id="1974858"/>
    <lineage>
        <taxon>Bacteria</taxon>
        <taxon>Candidatus Roizmaniibacteriota</taxon>
    </lineage>
</organism>
<gene>
    <name evidence="1" type="ORF">COW57_01475</name>
</gene>
<feature type="non-terminal residue" evidence="1">
    <location>
        <position position="1"/>
    </location>
</feature>
<sequence>AIEKAQNTKINKKWIDGFENIDILKLEKIGYFEILPRIRKINKKFKFLLERDFNELTFNYLVGNEKSVIVIAGSLIEAVLIYHCEKKKIKKINYQIQNKAIQKDLYDCDLGDLLNYFEQGKIMSDLLVHLGNISRIHRNFIHPGKEVREFEKLDQTKSDLCYISAVEIIKKLI</sequence>
<comment type="caution">
    <text evidence="1">The sequence shown here is derived from an EMBL/GenBank/DDBJ whole genome shotgun (WGS) entry which is preliminary data.</text>
</comment>
<evidence type="ECO:0000313" key="1">
    <source>
        <dbReference type="EMBL" id="PIV71095.1"/>
    </source>
</evidence>
<name>A0A2M7EKN4_9BACT</name>
<accession>A0A2M7EKN4</accession>
<protein>
    <recommendedName>
        <fullName evidence="3">DUF4145 domain-containing protein</fullName>
    </recommendedName>
</protein>
<dbReference type="AlphaFoldDB" id="A0A2M7EKN4"/>
<evidence type="ECO:0000313" key="2">
    <source>
        <dbReference type="Proteomes" id="UP000228762"/>
    </source>
</evidence>
<proteinExistence type="predicted"/>
<reference evidence="2" key="1">
    <citation type="submission" date="2017-09" db="EMBL/GenBank/DDBJ databases">
        <title>Depth-based differentiation of microbial function through sediment-hosted aquifers and enrichment of novel symbionts in the deep terrestrial subsurface.</title>
        <authorList>
            <person name="Probst A.J."/>
            <person name="Ladd B."/>
            <person name="Jarett J.K."/>
            <person name="Geller-Mcgrath D.E."/>
            <person name="Sieber C.M.K."/>
            <person name="Emerson J.B."/>
            <person name="Anantharaman K."/>
            <person name="Thomas B.C."/>
            <person name="Malmstrom R."/>
            <person name="Stieglmeier M."/>
            <person name="Klingl A."/>
            <person name="Woyke T."/>
            <person name="Ryan C.M."/>
            <person name="Banfield J.F."/>
        </authorList>
    </citation>
    <scope>NUCLEOTIDE SEQUENCE [LARGE SCALE GENOMIC DNA]</scope>
</reference>
<dbReference type="EMBL" id="PFEV01000070">
    <property type="protein sequence ID" value="PIV71095.1"/>
    <property type="molecule type" value="Genomic_DNA"/>
</dbReference>